<dbReference type="InterPro" id="IPR035924">
    <property type="entry name" value="FlaG-like_sf"/>
</dbReference>
<dbReference type="Pfam" id="PF03646">
    <property type="entry name" value="FlaG"/>
    <property type="match status" value="1"/>
</dbReference>
<protein>
    <submittedName>
        <fullName evidence="2">Flagellar protein FlaG protein</fullName>
    </submittedName>
</protein>
<evidence type="ECO:0000256" key="1">
    <source>
        <dbReference type="SAM" id="MobiDB-lite"/>
    </source>
</evidence>
<evidence type="ECO:0000313" key="3">
    <source>
        <dbReference type="Proteomes" id="UP000002608"/>
    </source>
</evidence>
<dbReference type="eggNOG" id="COG1334">
    <property type="taxonomic scope" value="Bacteria"/>
</dbReference>
<sequence>MELNMTASLAPVSNDGAQEQIKSLNQAMLKAEPSSEQRGLAIDTNSAGLSQVTDKISMLENSKITDENAQLNKLEPVNQSPEEMEEVASKLSDLMAMLRKGLSFSVDESLGKQVISVLDIDTGELIRQIPNEEALELAIKLQEKMAEMDGLLMSTEV</sequence>
<dbReference type="HOGENOM" id="CLU_120910_4_1_6"/>
<dbReference type="SUPFAM" id="SSF160214">
    <property type="entry name" value="FlaG-like"/>
    <property type="match status" value="1"/>
</dbReference>
<accession>A8H293</accession>
<dbReference type="KEGG" id="spl:Spea_1353"/>
<proteinExistence type="predicted"/>
<dbReference type="AlphaFoldDB" id="A8H293"/>
<dbReference type="STRING" id="398579.Spea_1353"/>
<name>A8H293_SHEPA</name>
<feature type="region of interest" description="Disordered" evidence="1">
    <location>
        <begin position="25"/>
        <end position="45"/>
    </location>
</feature>
<reference evidence="2 3" key="1">
    <citation type="submission" date="2007-10" db="EMBL/GenBank/DDBJ databases">
        <title>Complete sequence of Shewanella pealeana ATCC 700345.</title>
        <authorList>
            <consortium name="US DOE Joint Genome Institute"/>
            <person name="Copeland A."/>
            <person name="Lucas S."/>
            <person name="Lapidus A."/>
            <person name="Barry K."/>
            <person name="Glavina del Rio T."/>
            <person name="Dalin E."/>
            <person name="Tice H."/>
            <person name="Pitluck S."/>
            <person name="Chertkov O."/>
            <person name="Brettin T."/>
            <person name="Bruce D."/>
            <person name="Detter J.C."/>
            <person name="Han C."/>
            <person name="Schmutz J."/>
            <person name="Larimer F."/>
            <person name="Land M."/>
            <person name="Hauser L."/>
            <person name="Kyrpides N."/>
            <person name="Kim E."/>
            <person name="Zhao J.-S.Z."/>
            <person name="Manno D."/>
            <person name="Hawari J."/>
            <person name="Richardson P."/>
        </authorList>
    </citation>
    <scope>NUCLEOTIDE SEQUENCE [LARGE SCALE GENOMIC DNA]</scope>
    <source>
        <strain evidence="3">ATCC 700345 / ANG-SQ1</strain>
    </source>
</reference>
<keyword evidence="2" id="KW-0969">Cilium</keyword>
<dbReference type="EMBL" id="CP000851">
    <property type="protein sequence ID" value="ABV86680.1"/>
    <property type="molecule type" value="Genomic_DNA"/>
</dbReference>
<organism evidence="2 3">
    <name type="scientific">Shewanella pealeana (strain ATCC 700345 / ANG-SQ1)</name>
    <dbReference type="NCBI Taxonomy" id="398579"/>
    <lineage>
        <taxon>Bacteria</taxon>
        <taxon>Pseudomonadati</taxon>
        <taxon>Pseudomonadota</taxon>
        <taxon>Gammaproteobacteria</taxon>
        <taxon>Alteromonadales</taxon>
        <taxon>Shewanellaceae</taxon>
        <taxon>Shewanella</taxon>
    </lineage>
</organism>
<keyword evidence="3" id="KW-1185">Reference proteome</keyword>
<gene>
    <name evidence="2" type="ordered locus">Spea_1353</name>
</gene>
<dbReference type="Proteomes" id="UP000002608">
    <property type="component" value="Chromosome"/>
</dbReference>
<dbReference type="InterPro" id="IPR005186">
    <property type="entry name" value="FlaG"/>
</dbReference>
<evidence type="ECO:0000313" key="2">
    <source>
        <dbReference type="EMBL" id="ABV86680.1"/>
    </source>
</evidence>
<dbReference type="Gene3D" id="3.30.160.170">
    <property type="entry name" value="FlaG-like"/>
    <property type="match status" value="1"/>
</dbReference>
<keyword evidence="2" id="KW-0966">Cell projection</keyword>
<keyword evidence="2" id="KW-0282">Flagellum</keyword>
<dbReference type="PANTHER" id="PTHR37166">
    <property type="entry name" value="PROTEIN FLAG"/>
    <property type="match status" value="1"/>
</dbReference>
<dbReference type="PANTHER" id="PTHR37166:SF1">
    <property type="entry name" value="PROTEIN FLAG"/>
    <property type="match status" value="1"/>
</dbReference>